<evidence type="ECO:0000256" key="2">
    <source>
        <dbReference type="ARBA" id="ARBA00004479"/>
    </source>
</evidence>
<evidence type="ECO:0000256" key="1">
    <source>
        <dbReference type="ARBA" id="ARBA00004162"/>
    </source>
</evidence>
<evidence type="ECO:0000256" key="24">
    <source>
        <dbReference type="SAM" id="SignalP"/>
    </source>
</evidence>
<dbReference type="InterPro" id="IPR013210">
    <property type="entry name" value="LRR_N_plant-typ"/>
</dbReference>
<keyword evidence="7" id="KW-0597">Phosphoprotein</keyword>
<dbReference type="SMART" id="SM00220">
    <property type="entry name" value="S_TKc"/>
    <property type="match status" value="1"/>
</dbReference>
<dbReference type="PANTHER" id="PTHR27000:SF747">
    <property type="entry name" value="LEUCINE RICH REPEAT FAMILY PROTEIN, EXPRESSED"/>
    <property type="match status" value="1"/>
</dbReference>
<dbReference type="CDD" id="cd14066">
    <property type="entry name" value="STKc_IRAK"/>
    <property type="match status" value="1"/>
</dbReference>
<keyword evidence="11 24" id="KW-0732">Signal</keyword>
<protein>
    <recommendedName>
        <fullName evidence="4">non-specific serine/threonine protein kinase</fullName>
        <ecNumber evidence="4">2.7.11.1</ecNumber>
    </recommendedName>
</protein>
<keyword evidence="6" id="KW-0723">Serine/threonine-protein kinase</keyword>
<dbReference type="SUPFAM" id="SSF52058">
    <property type="entry name" value="L domain-like"/>
    <property type="match status" value="1"/>
</dbReference>
<dbReference type="InterPro" id="IPR001611">
    <property type="entry name" value="Leu-rich_rpt"/>
</dbReference>
<evidence type="ECO:0000256" key="14">
    <source>
        <dbReference type="ARBA" id="ARBA00022777"/>
    </source>
</evidence>
<keyword evidence="12" id="KW-0677">Repeat</keyword>
<keyword evidence="27" id="KW-1185">Reference proteome</keyword>
<keyword evidence="13 22" id="KW-0547">Nucleotide-binding</keyword>
<evidence type="ECO:0000256" key="21">
    <source>
        <dbReference type="ARBA" id="ARBA00048679"/>
    </source>
</evidence>
<dbReference type="GO" id="GO:0005524">
    <property type="term" value="F:ATP binding"/>
    <property type="evidence" value="ECO:0007669"/>
    <property type="project" value="UniProtKB-UniRule"/>
</dbReference>
<comment type="catalytic activity">
    <reaction evidence="21">
        <text>L-seryl-[protein] + ATP = O-phospho-L-seryl-[protein] + ADP + H(+)</text>
        <dbReference type="Rhea" id="RHEA:17989"/>
        <dbReference type="Rhea" id="RHEA-COMP:9863"/>
        <dbReference type="Rhea" id="RHEA-COMP:11604"/>
        <dbReference type="ChEBI" id="CHEBI:15378"/>
        <dbReference type="ChEBI" id="CHEBI:29999"/>
        <dbReference type="ChEBI" id="CHEBI:30616"/>
        <dbReference type="ChEBI" id="CHEBI:83421"/>
        <dbReference type="ChEBI" id="CHEBI:456216"/>
        <dbReference type="EC" id="2.7.11.1"/>
    </reaction>
</comment>
<evidence type="ECO:0000259" key="25">
    <source>
        <dbReference type="PROSITE" id="PS50011"/>
    </source>
</evidence>
<dbReference type="InterPro" id="IPR003591">
    <property type="entry name" value="Leu-rich_rpt_typical-subtyp"/>
</dbReference>
<feature type="chain" id="PRO_5044012346" description="non-specific serine/threonine protein kinase" evidence="24">
    <location>
        <begin position="21"/>
        <end position="1038"/>
    </location>
</feature>
<proteinExistence type="inferred from homology"/>
<evidence type="ECO:0000256" key="6">
    <source>
        <dbReference type="ARBA" id="ARBA00022527"/>
    </source>
</evidence>
<evidence type="ECO:0000256" key="18">
    <source>
        <dbReference type="ARBA" id="ARBA00023170"/>
    </source>
</evidence>
<dbReference type="GO" id="GO:0009653">
    <property type="term" value="P:anatomical structure morphogenesis"/>
    <property type="evidence" value="ECO:0007669"/>
    <property type="project" value="UniProtKB-ARBA"/>
</dbReference>
<dbReference type="FunFam" id="3.30.200.20:FF:000309">
    <property type="entry name" value="Leucine-rich repeat receptor protein kinase MSP1"/>
    <property type="match status" value="1"/>
</dbReference>
<evidence type="ECO:0000256" key="4">
    <source>
        <dbReference type="ARBA" id="ARBA00012513"/>
    </source>
</evidence>
<comment type="caution">
    <text evidence="26">The sequence shown here is derived from an EMBL/GenBank/DDBJ whole genome shotgun (WGS) entry which is preliminary data.</text>
</comment>
<evidence type="ECO:0000313" key="27">
    <source>
        <dbReference type="Proteomes" id="UP001140206"/>
    </source>
</evidence>
<evidence type="ECO:0000313" key="26">
    <source>
        <dbReference type="EMBL" id="KAJ4777517.1"/>
    </source>
</evidence>
<dbReference type="Proteomes" id="UP001140206">
    <property type="component" value="Chromosome 3"/>
</dbReference>
<comment type="catalytic activity">
    <reaction evidence="20">
        <text>L-threonyl-[protein] + ATP = O-phospho-L-threonyl-[protein] + ADP + H(+)</text>
        <dbReference type="Rhea" id="RHEA:46608"/>
        <dbReference type="Rhea" id="RHEA-COMP:11060"/>
        <dbReference type="Rhea" id="RHEA-COMP:11605"/>
        <dbReference type="ChEBI" id="CHEBI:15378"/>
        <dbReference type="ChEBI" id="CHEBI:30013"/>
        <dbReference type="ChEBI" id="CHEBI:30616"/>
        <dbReference type="ChEBI" id="CHEBI:61977"/>
        <dbReference type="ChEBI" id="CHEBI:456216"/>
        <dbReference type="EC" id="2.7.11.1"/>
    </reaction>
</comment>
<keyword evidence="14 26" id="KW-0418">Kinase</keyword>
<keyword evidence="19" id="KW-0325">Glycoprotein</keyword>
<dbReference type="Pfam" id="PF00069">
    <property type="entry name" value="Pkinase"/>
    <property type="match status" value="1"/>
</dbReference>
<evidence type="ECO:0000256" key="17">
    <source>
        <dbReference type="ARBA" id="ARBA00023136"/>
    </source>
</evidence>
<keyword evidence="10 23" id="KW-0812">Transmembrane</keyword>
<evidence type="ECO:0000256" key="16">
    <source>
        <dbReference type="ARBA" id="ARBA00022989"/>
    </source>
</evidence>
<dbReference type="PRINTS" id="PR00019">
    <property type="entry name" value="LEURICHRPT"/>
</dbReference>
<evidence type="ECO:0000256" key="11">
    <source>
        <dbReference type="ARBA" id="ARBA00022729"/>
    </source>
</evidence>
<sequence length="1038" mass="114049">MKPTMSFLLILSTLLVTTSAQTEADALLKWKESLYQSDALASWSTRNSTSHCSWFGITCDPAGNVVQISLQSSSINGTLDSLNFSSFPNLVSLNLSDNILQGSIPSSISNLPKLTSLDLGSNSFENFVPPEIEKLSELVYLSLFNNNLVGPVPYQLSRLSKVQHFDLGQNFLNNTEYSNFSAMPSVSYLSLFLNSLTGLFPQFILKCTNLTYLDLSENALSGPIPDALANLSMLRELHLGTNEFIGEIPSVLGSISGIRVLDLGNNSLEGPLPSSLSRLKFLERLDVKFAGINSTIPPELSLCTKLNFIDLSGNQLSGPLPYTFVNLTKMREFGISSNNLSGEILRHLPDSLSQLPNLYFFSIFNNNLTGTIPPEFGQNGKLMNVSFSNNNFFGELPHGLTRVRLDYNHFTGDISEAFGVHPSLTYLDLTGNMLTGNLSSNWGQCTSLERFHIDGNNILGEIPATFGKVTSLQDLSLASNRLTGAIPSELGNLSSLFKLNLSDNFLSGQIPSELGSLTKLQSMDLSRNNLSGNIPPELGKLDPLLLLDLSQNNISGKIPNEIGNLLMMQIQLDLSSNSLIGLIPSDLDKLTRLQKLNLSHNFLTGQIPKSLSSMFSLESVDFSYNNLTGPIPTGKAFKDNSPYAYVGNPGLCGEFQGLLSCNANANNNSHNHRKKLIIAIFVPIAAVVLLVATILTILVLSRKKREEKVEIDSASKDLTDSLIWERDGKFSFLDIVNATDNFNRVFCVGKGGSGSVYKAELSVGQVVAVKRMQVQDTGDVQDINKKSFENEIRALTEVRHRNIVKLHGFCLSGSYMYLVYEYLEKGSLSNVLYGTEGERKLNWVMRVKVIQGIAHALAYLHHDCIPPIVHRDIKLNNILLDSEFKPKLSDFGTAKSLGLGSTSWTSVAGTYGYMAPELAYTMKTTEKCDVYSFGIVALEIMMGKHPGDLLSSLPSIATSMENDILLKDVLDQRLTLPTGQLAEEVVFIFEIAIACTQENPEKRPTMRSVAQEISAHAQAYLSEPFRGIRISKLTHYQK</sequence>
<name>A0AAV8E8V3_9POAL</name>
<accession>A0AAV8E8V3</accession>
<dbReference type="EMBL" id="JAMFTS010000003">
    <property type="protein sequence ID" value="KAJ4777517.1"/>
    <property type="molecule type" value="Genomic_DNA"/>
</dbReference>
<dbReference type="GO" id="GO:0005886">
    <property type="term" value="C:plasma membrane"/>
    <property type="evidence" value="ECO:0007669"/>
    <property type="project" value="UniProtKB-SubCell"/>
</dbReference>
<dbReference type="InterPro" id="IPR000719">
    <property type="entry name" value="Prot_kinase_dom"/>
</dbReference>
<comment type="similarity">
    <text evidence="3">Belongs to the protein kinase superfamily. Ser/Thr protein kinase family.</text>
</comment>
<evidence type="ECO:0000256" key="10">
    <source>
        <dbReference type="ARBA" id="ARBA00022692"/>
    </source>
</evidence>
<dbReference type="Gene3D" id="3.80.10.10">
    <property type="entry name" value="Ribonuclease Inhibitor"/>
    <property type="match status" value="5"/>
</dbReference>
<evidence type="ECO:0000256" key="7">
    <source>
        <dbReference type="ARBA" id="ARBA00022553"/>
    </source>
</evidence>
<dbReference type="Gene3D" id="1.10.510.10">
    <property type="entry name" value="Transferase(Phosphotransferase) domain 1"/>
    <property type="match status" value="1"/>
</dbReference>
<keyword evidence="8" id="KW-0433">Leucine-rich repeat</keyword>
<dbReference type="InterPro" id="IPR032675">
    <property type="entry name" value="LRR_dom_sf"/>
</dbReference>
<evidence type="ECO:0000256" key="5">
    <source>
        <dbReference type="ARBA" id="ARBA00022475"/>
    </source>
</evidence>
<dbReference type="PANTHER" id="PTHR27000">
    <property type="entry name" value="LEUCINE-RICH REPEAT RECEPTOR-LIKE PROTEIN KINASE FAMILY PROTEIN-RELATED"/>
    <property type="match status" value="1"/>
</dbReference>
<evidence type="ECO:0000256" key="3">
    <source>
        <dbReference type="ARBA" id="ARBA00008684"/>
    </source>
</evidence>
<dbReference type="Pfam" id="PF08263">
    <property type="entry name" value="LRRNT_2"/>
    <property type="match status" value="1"/>
</dbReference>
<comment type="subcellular location">
    <subcellularLocation>
        <location evidence="1">Cell membrane</location>
        <topology evidence="1">Single-pass membrane protein</topology>
    </subcellularLocation>
    <subcellularLocation>
        <location evidence="2">Membrane</location>
        <topology evidence="2">Single-pass type I membrane protein</topology>
    </subcellularLocation>
</comment>
<dbReference type="Gene3D" id="3.30.200.20">
    <property type="entry name" value="Phosphorylase Kinase, domain 1"/>
    <property type="match status" value="1"/>
</dbReference>
<feature type="transmembrane region" description="Helical" evidence="23">
    <location>
        <begin position="676"/>
        <end position="700"/>
    </location>
</feature>
<dbReference type="InterPro" id="IPR008271">
    <property type="entry name" value="Ser/Thr_kinase_AS"/>
</dbReference>
<dbReference type="PROSITE" id="PS00107">
    <property type="entry name" value="PROTEIN_KINASE_ATP"/>
    <property type="match status" value="1"/>
</dbReference>
<dbReference type="FunFam" id="1.10.510.10:FF:000445">
    <property type="entry name" value="MDIS1-interacting receptor like kinase 2"/>
    <property type="match status" value="1"/>
</dbReference>
<dbReference type="FunFam" id="3.80.10.10:FF:000400">
    <property type="entry name" value="Nuclear pore complex protein NUP107"/>
    <property type="match status" value="1"/>
</dbReference>
<keyword evidence="5" id="KW-1003">Cell membrane</keyword>
<feature type="binding site" evidence="22">
    <location>
        <position position="770"/>
    </location>
    <ligand>
        <name>ATP</name>
        <dbReference type="ChEBI" id="CHEBI:30616"/>
    </ligand>
</feature>
<keyword evidence="18 26" id="KW-0675">Receptor</keyword>
<dbReference type="SMART" id="SM00369">
    <property type="entry name" value="LRR_TYP"/>
    <property type="match status" value="6"/>
</dbReference>
<dbReference type="AlphaFoldDB" id="A0AAV8E8V3"/>
<evidence type="ECO:0000256" key="22">
    <source>
        <dbReference type="PROSITE-ProRule" id="PRU10141"/>
    </source>
</evidence>
<dbReference type="PROSITE" id="PS50011">
    <property type="entry name" value="PROTEIN_KINASE_DOM"/>
    <property type="match status" value="1"/>
</dbReference>
<dbReference type="InterPro" id="IPR017441">
    <property type="entry name" value="Protein_kinase_ATP_BS"/>
</dbReference>
<evidence type="ECO:0000256" key="20">
    <source>
        <dbReference type="ARBA" id="ARBA00047899"/>
    </source>
</evidence>
<dbReference type="GO" id="GO:0099402">
    <property type="term" value="P:plant organ development"/>
    <property type="evidence" value="ECO:0007669"/>
    <property type="project" value="UniProtKB-ARBA"/>
</dbReference>
<evidence type="ECO:0000256" key="8">
    <source>
        <dbReference type="ARBA" id="ARBA00022614"/>
    </source>
</evidence>
<dbReference type="EC" id="2.7.11.1" evidence="4"/>
<feature type="domain" description="Protein kinase" evidence="25">
    <location>
        <begin position="742"/>
        <end position="1021"/>
    </location>
</feature>
<evidence type="ECO:0000256" key="19">
    <source>
        <dbReference type="ARBA" id="ARBA00023180"/>
    </source>
</evidence>
<evidence type="ECO:0000256" key="15">
    <source>
        <dbReference type="ARBA" id="ARBA00022840"/>
    </source>
</evidence>
<dbReference type="PROSITE" id="PS00108">
    <property type="entry name" value="PROTEIN_KINASE_ST"/>
    <property type="match status" value="1"/>
</dbReference>
<dbReference type="GO" id="GO:0004674">
    <property type="term" value="F:protein serine/threonine kinase activity"/>
    <property type="evidence" value="ECO:0007669"/>
    <property type="project" value="UniProtKB-KW"/>
</dbReference>
<dbReference type="FunFam" id="3.80.10.10:FF:000095">
    <property type="entry name" value="LRR receptor-like serine/threonine-protein kinase GSO1"/>
    <property type="match status" value="2"/>
</dbReference>
<dbReference type="SUPFAM" id="SSF56112">
    <property type="entry name" value="Protein kinase-like (PK-like)"/>
    <property type="match status" value="1"/>
</dbReference>
<keyword evidence="17 23" id="KW-0472">Membrane</keyword>
<dbReference type="Pfam" id="PF13855">
    <property type="entry name" value="LRR_8"/>
    <property type="match status" value="3"/>
</dbReference>
<reference evidence="26" key="1">
    <citation type="submission" date="2022-08" db="EMBL/GenBank/DDBJ databases">
        <authorList>
            <person name="Marques A."/>
        </authorList>
    </citation>
    <scope>NUCLEOTIDE SEQUENCE</scope>
    <source>
        <strain evidence="26">RhyPub2mFocal</strain>
        <tissue evidence="26">Leaves</tissue>
    </source>
</reference>
<dbReference type="Pfam" id="PF00560">
    <property type="entry name" value="LRR_1"/>
    <property type="match status" value="8"/>
</dbReference>
<evidence type="ECO:0000256" key="9">
    <source>
        <dbReference type="ARBA" id="ARBA00022679"/>
    </source>
</evidence>
<evidence type="ECO:0000256" key="13">
    <source>
        <dbReference type="ARBA" id="ARBA00022741"/>
    </source>
</evidence>
<evidence type="ECO:0000256" key="23">
    <source>
        <dbReference type="SAM" id="Phobius"/>
    </source>
</evidence>
<keyword evidence="15 22" id="KW-0067">ATP-binding</keyword>
<gene>
    <name evidence="26" type="ORF">LUZ62_061774</name>
</gene>
<dbReference type="InterPro" id="IPR011009">
    <property type="entry name" value="Kinase-like_dom_sf"/>
</dbReference>
<organism evidence="26 27">
    <name type="scientific">Rhynchospora pubera</name>
    <dbReference type="NCBI Taxonomy" id="906938"/>
    <lineage>
        <taxon>Eukaryota</taxon>
        <taxon>Viridiplantae</taxon>
        <taxon>Streptophyta</taxon>
        <taxon>Embryophyta</taxon>
        <taxon>Tracheophyta</taxon>
        <taxon>Spermatophyta</taxon>
        <taxon>Magnoliopsida</taxon>
        <taxon>Liliopsida</taxon>
        <taxon>Poales</taxon>
        <taxon>Cyperaceae</taxon>
        <taxon>Cyperoideae</taxon>
        <taxon>Rhynchosporeae</taxon>
        <taxon>Rhynchospora</taxon>
    </lineage>
</organism>
<keyword evidence="16 23" id="KW-1133">Transmembrane helix</keyword>
<evidence type="ECO:0000256" key="12">
    <source>
        <dbReference type="ARBA" id="ARBA00022737"/>
    </source>
</evidence>
<feature type="signal peptide" evidence="24">
    <location>
        <begin position="1"/>
        <end position="20"/>
    </location>
</feature>
<keyword evidence="9" id="KW-0808">Transferase</keyword>
<dbReference type="SUPFAM" id="SSF52047">
    <property type="entry name" value="RNI-like"/>
    <property type="match status" value="1"/>
</dbReference>